<dbReference type="InterPro" id="IPR009097">
    <property type="entry name" value="Cyclic_Pdiesterase"/>
</dbReference>
<dbReference type="EMBL" id="BAABAT010000054">
    <property type="protein sequence ID" value="GAA4262728.1"/>
    <property type="molecule type" value="Genomic_DNA"/>
</dbReference>
<dbReference type="RefSeq" id="WP_345140554.1">
    <property type="nucleotide sequence ID" value="NZ_BAABAT010000054.1"/>
</dbReference>
<dbReference type="SUPFAM" id="SSF55144">
    <property type="entry name" value="LigT-like"/>
    <property type="match status" value="1"/>
</dbReference>
<proteinExistence type="predicted"/>
<comment type="caution">
    <text evidence="1">The sequence shown here is derived from an EMBL/GenBank/DDBJ whole genome shotgun (WGS) entry which is preliminary data.</text>
</comment>
<organism evidence="1 2">
    <name type="scientific">Dactylosporangium darangshiense</name>
    <dbReference type="NCBI Taxonomy" id="579108"/>
    <lineage>
        <taxon>Bacteria</taxon>
        <taxon>Bacillati</taxon>
        <taxon>Actinomycetota</taxon>
        <taxon>Actinomycetes</taxon>
        <taxon>Micromonosporales</taxon>
        <taxon>Micromonosporaceae</taxon>
        <taxon>Dactylosporangium</taxon>
    </lineage>
</organism>
<reference evidence="2" key="1">
    <citation type="journal article" date="2019" name="Int. J. Syst. Evol. Microbiol.">
        <title>The Global Catalogue of Microorganisms (GCM) 10K type strain sequencing project: providing services to taxonomists for standard genome sequencing and annotation.</title>
        <authorList>
            <consortium name="The Broad Institute Genomics Platform"/>
            <consortium name="The Broad Institute Genome Sequencing Center for Infectious Disease"/>
            <person name="Wu L."/>
            <person name="Ma J."/>
        </authorList>
    </citation>
    <scope>NUCLEOTIDE SEQUENCE [LARGE SCALE GENOMIC DNA]</scope>
    <source>
        <strain evidence="2">JCM 17441</strain>
    </source>
</reference>
<evidence type="ECO:0008006" key="3">
    <source>
        <dbReference type="Google" id="ProtNLM"/>
    </source>
</evidence>
<dbReference type="Gene3D" id="3.90.1140.10">
    <property type="entry name" value="Cyclic phosphodiesterase"/>
    <property type="match status" value="1"/>
</dbReference>
<dbReference type="Pfam" id="PF13563">
    <property type="entry name" value="2_5_RNA_ligase2"/>
    <property type="match status" value="1"/>
</dbReference>
<evidence type="ECO:0000313" key="1">
    <source>
        <dbReference type="EMBL" id="GAA4262728.1"/>
    </source>
</evidence>
<gene>
    <name evidence="1" type="ORF">GCM10022255_100850</name>
</gene>
<keyword evidence="2" id="KW-1185">Reference proteome</keyword>
<dbReference type="PANTHER" id="PTHR40037:SF1">
    <property type="entry name" value="PHOSPHOESTERASE SAOUHSC_00951-RELATED"/>
    <property type="match status" value="1"/>
</dbReference>
<dbReference type="InterPro" id="IPR050580">
    <property type="entry name" value="2H_phosphoesterase_YjcG-like"/>
</dbReference>
<protein>
    <recommendedName>
        <fullName evidence="3">2'-5' RNA ligase</fullName>
    </recommendedName>
</protein>
<name>A0ABP8DRY1_9ACTN</name>
<sequence length="170" mass="19069">MATRVLAIFPEMNTAAVERFRNKWDPLAAAVPAHITVAFPFEWPGPVSRLAKDLQPVLTAFTSFALELSTPTVWADEYLFLLVNEGREQVWRLHESIYGQVLRGARRPSRFIPHMTVGRHADKAALRVGISEAAEINLPLLGRALSLTIYRRDNDGRRIRELDIPLGAAS</sequence>
<accession>A0ABP8DRY1</accession>
<dbReference type="PANTHER" id="PTHR40037">
    <property type="entry name" value="PHOSPHOESTERASE YJCG-RELATED"/>
    <property type="match status" value="1"/>
</dbReference>
<evidence type="ECO:0000313" key="2">
    <source>
        <dbReference type="Proteomes" id="UP001500620"/>
    </source>
</evidence>
<dbReference type="Proteomes" id="UP001500620">
    <property type="component" value="Unassembled WGS sequence"/>
</dbReference>